<keyword evidence="1" id="KW-0472">Membrane</keyword>
<protein>
    <recommendedName>
        <fullName evidence="4">DoxX family protein</fullName>
    </recommendedName>
</protein>
<dbReference type="EMBL" id="BMXT01000002">
    <property type="protein sequence ID" value="GGY26761.1"/>
    <property type="molecule type" value="Genomic_DNA"/>
</dbReference>
<dbReference type="Proteomes" id="UP000621898">
    <property type="component" value="Unassembled WGS sequence"/>
</dbReference>
<keyword evidence="1" id="KW-1133">Transmembrane helix</keyword>
<name>A0ABQ2ZYN7_9GAMM</name>
<keyword evidence="1" id="KW-0812">Transmembrane</keyword>
<organism evidence="2 3">
    <name type="scientific">Rhodanobacter panaciterrae</name>
    <dbReference type="NCBI Taxonomy" id="490572"/>
    <lineage>
        <taxon>Bacteria</taxon>
        <taxon>Pseudomonadati</taxon>
        <taxon>Pseudomonadota</taxon>
        <taxon>Gammaproteobacteria</taxon>
        <taxon>Lysobacterales</taxon>
        <taxon>Rhodanobacteraceae</taxon>
        <taxon>Rhodanobacter</taxon>
    </lineage>
</organism>
<keyword evidence="3" id="KW-1185">Reference proteome</keyword>
<sequence>MKQNLSRYLLTLFFIVAGTFHFLFITNYMGIMPAWLPSHRELVAISGLCEMAGGLGVLWHATRRWAGYGLIALCVAVLPANVQMLLNAHAAHASTLWLTLLWVRLPLHC</sequence>
<dbReference type="PANTHER" id="PTHR36974:SF1">
    <property type="entry name" value="DOXX FAMILY MEMBRANE PROTEIN"/>
    <property type="match status" value="1"/>
</dbReference>
<dbReference type="PANTHER" id="PTHR36974">
    <property type="entry name" value="MEMBRANE PROTEIN-RELATED"/>
    <property type="match status" value="1"/>
</dbReference>
<evidence type="ECO:0000313" key="2">
    <source>
        <dbReference type="EMBL" id="GGY26761.1"/>
    </source>
</evidence>
<accession>A0ABQ2ZYN7</accession>
<dbReference type="RefSeq" id="WP_189441069.1">
    <property type="nucleotide sequence ID" value="NZ_BMXT01000002.1"/>
</dbReference>
<feature type="transmembrane region" description="Helical" evidence="1">
    <location>
        <begin position="66"/>
        <end position="84"/>
    </location>
</feature>
<feature type="transmembrane region" description="Helical" evidence="1">
    <location>
        <begin position="12"/>
        <end position="36"/>
    </location>
</feature>
<evidence type="ECO:0008006" key="4">
    <source>
        <dbReference type="Google" id="ProtNLM"/>
    </source>
</evidence>
<evidence type="ECO:0000256" key="1">
    <source>
        <dbReference type="SAM" id="Phobius"/>
    </source>
</evidence>
<feature type="transmembrane region" description="Helical" evidence="1">
    <location>
        <begin position="42"/>
        <end position="59"/>
    </location>
</feature>
<reference evidence="3" key="1">
    <citation type="journal article" date="2019" name="Int. J. Syst. Evol. Microbiol.">
        <title>The Global Catalogue of Microorganisms (GCM) 10K type strain sequencing project: providing services to taxonomists for standard genome sequencing and annotation.</title>
        <authorList>
            <consortium name="The Broad Institute Genomics Platform"/>
            <consortium name="The Broad Institute Genome Sequencing Center for Infectious Disease"/>
            <person name="Wu L."/>
            <person name="Ma J."/>
        </authorList>
    </citation>
    <scope>NUCLEOTIDE SEQUENCE [LARGE SCALE GENOMIC DNA]</scope>
    <source>
        <strain evidence="3">KCTC 22232</strain>
    </source>
</reference>
<gene>
    <name evidence="2" type="ORF">GCM10008098_19760</name>
</gene>
<comment type="caution">
    <text evidence="2">The sequence shown here is derived from an EMBL/GenBank/DDBJ whole genome shotgun (WGS) entry which is preliminary data.</text>
</comment>
<evidence type="ECO:0000313" key="3">
    <source>
        <dbReference type="Proteomes" id="UP000621898"/>
    </source>
</evidence>
<proteinExistence type="predicted"/>